<evidence type="ECO:0000256" key="2">
    <source>
        <dbReference type="ARBA" id="ARBA00022723"/>
    </source>
</evidence>
<dbReference type="RefSeq" id="WP_319784045.1">
    <property type="nucleotide sequence ID" value="NZ_JBHTJS010000061.1"/>
</dbReference>
<evidence type="ECO:0000256" key="5">
    <source>
        <dbReference type="ARBA" id="ARBA00023049"/>
    </source>
</evidence>
<dbReference type="Proteomes" id="UP001597048">
    <property type="component" value="Unassembled WGS sequence"/>
</dbReference>
<keyword evidence="1" id="KW-0645">Protease</keyword>
<comment type="caution">
    <text evidence="7">The sequence shown here is derived from an EMBL/GenBank/DDBJ whole genome shotgun (WGS) entry which is preliminary data.</text>
</comment>
<keyword evidence="4" id="KW-0862">Zinc</keyword>
<keyword evidence="5" id="KW-0482">Metalloprotease</keyword>
<dbReference type="SUPFAM" id="SSF102712">
    <property type="entry name" value="JAB1/MPN domain"/>
    <property type="match status" value="1"/>
</dbReference>
<dbReference type="Pfam" id="PF14464">
    <property type="entry name" value="Prok-JAB"/>
    <property type="match status" value="1"/>
</dbReference>
<proteinExistence type="predicted"/>
<gene>
    <name evidence="7" type="ORF">ACFQ1C_15230</name>
</gene>
<evidence type="ECO:0000313" key="7">
    <source>
        <dbReference type="EMBL" id="MFD1009499.1"/>
    </source>
</evidence>
<organism evidence="7 8">
    <name type="scientific">Oceanisphaera ostreae</name>
    <dbReference type="NCBI Taxonomy" id="914151"/>
    <lineage>
        <taxon>Bacteria</taxon>
        <taxon>Pseudomonadati</taxon>
        <taxon>Pseudomonadota</taxon>
        <taxon>Gammaproteobacteria</taxon>
        <taxon>Aeromonadales</taxon>
        <taxon>Aeromonadaceae</taxon>
        <taxon>Oceanisphaera</taxon>
    </lineage>
</organism>
<dbReference type="EMBL" id="JBHTJS010000061">
    <property type="protein sequence ID" value="MFD1009499.1"/>
    <property type="molecule type" value="Genomic_DNA"/>
</dbReference>
<name>A0ABW3KLK4_9GAMM</name>
<evidence type="ECO:0000256" key="3">
    <source>
        <dbReference type="ARBA" id="ARBA00022801"/>
    </source>
</evidence>
<evidence type="ECO:0000256" key="1">
    <source>
        <dbReference type="ARBA" id="ARBA00022670"/>
    </source>
</evidence>
<feature type="domain" description="JAB" evidence="6">
    <location>
        <begin position="35"/>
        <end position="139"/>
    </location>
</feature>
<keyword evidence="2" id="KW-0479">Metal-binding</keyword>
<sequence length="159" mass="17852">MFVPDAKAELILSNPAGGLIVVETAVLQTLHKYRQLHHRQSEQGGVFVGEVRSPHIIITHVSEPGPYDRASRFGFVRKKQHHQTMVDQLWRTSGGYLTYLGEWHTHPESNPLPSATDLSSWHKGLSHTRPSIVAIIGQNTDWWGYCENGCCEALKSESL</sequence>
<dbReference type="Gene3D" id="3.40.140.10">
    <property type="entry name" value="Cytidine Deaminase, domain 2"/>
    <property type="match status" value="1"/>
</dbReference>
<evidence type="ECO:0000259" key="6">
    <source>
        <dbReference type="Pfam" id="PF14464"/>
    </source>
</evidence>
<reference evidence="8" key="1">
    <citation type="journal article" date="2019" name="Int. J. Syst. Evol. Microbiol.">
        <title>The Global Catalogue of Microorganisms (GCM) 10K type strain sequencing project: providing services to taxonomists for standard genome sequencing and annotation.</title>
        <authorList>
            <consortium name="The Broad Institute Genomics Platform"/>
            <consortium name="The Broad Institute Genome Sequencing Center for Infectious Disease"/>
            <person name="Wu L."/>
            <person name="Ma J."/>
        </authorList>
    </citation>
    <scope>NUCLEOTIDE SEQUENCE [LARGE SCALE GENOMIC DNA]</scope>
    <source>
        <strain evidence="8">CCUG 60525</strain>
    </source>
</reference>
<accession>A0ABW3KLK4</accession>
<evidence type="ECO:0000313" key="8">
    <source>
        <dbReference type="Proteomes" id="UP001597048"/>
    </source>
</evidence>
<keyword evidence="8" id="KW-1185">Reference proteome</keyword>
<dbReference type="InterPro" id="IPR028090">
    <property type="entry name" value="JAB_dom_prok"/>
</dbReference>
<protein>
    <submittedName>
        <fullName evidence="7">Mov34/MPN/PAD-1 family protein</fullName>
    </submittedName>
</protein>
<keyword evidence="3" id="KW-0378">Hydrolase</keyword>
<evidence type="ECO:0000256" key="4">
    <source>
        <dbReference type="ARBA" id="ARBA00022833"/>
    </source>
</evidence>